<accession>A0AAV1KSY9</accession>
<dbReference type="Proteomes" id="UP001314205">
    <property type="component" value="Unassembled WGS sequence"/>
</dbReference>
<keyword evidence="4" id="KW-1185">Reference proteome</keyword>
<feature type="chain" id="PRO_5043640021" evidence="2">
    <location>
        <begin position="18"/>
        <end position="256"/>
    </location>
</feature>
<sequence>MQTWFLLMVLLLAGAHGGGVTKTDEDGVTQRWSENIKELEHLYGKTSDKDFYGEKLPPSVTFDAAKIKFMGGALEKTQRLSTSDLTQAKPTYPYNHNYDDEFNNQFKKLEKPKRSNNYISYSDFKPISHIDVSNTYNYLKLGQREKQNTQGSGVFEPSFSYVGRNPEESDAYRNNQDILYTSEANKVRESGSKEKLEENRNHVTNKDRSKLRPLKGKTLISRTICRAGVCRKKITDSNRLHARPTVKKIKRIVYNY</sequence>
<feature type="signal peptide" evidence="2">
    <location>
        <begin position="1"/>
        <end position="17"/>
    </location>
</feature>
<gene>
    <name evidence="3" type="ORF">PARMNEM_LOCUS6788</name>
</gene>
<dbReference type="AlphaFoldDB" id="A0AAV1KSY9"/>
<comment type="caution">
    <text evidence="3">The sequence shown here is derived from an EMBL/GenBank/DDBJ whole genome shotgun (WGS) entry which is preliminary data.</text>
</comment>
<evidence type="ECO:0000313" key="3">
    <source>
        <dbReference type="EMBL" id="CAK1585749.1"/>
    </source>
</evidence>
<reference evidence="3 4" key="1">
    <citation type="submission" date="2023-11" db="EMBL/GenBank/DDBJ databases">
        <authorList>
            <person name="Hedman E."/>
            <person name="Englund M."/>
            <person name="Stromberg M."/>
            <person name="Nyberg Akerstrom W."/>
            <person name="Nylinder S."/>
            <person name="Jareborg N."/>
            <person name="Kallberg Y."/>
            <person name="Kronander E."/>
        </authorList>
    </citation>
    <scope>NUCLEOTIDE SEQUENCE [LARGE SCALE GENOMIC DNA]</scope>
</reference>
<evidence type="ECO:0000256" key="1">
    <source>
        <dbReference type="SAM" id="MobiDB-lite"/>
    </source>
</evidence>
<organism evidence="3 4">
    <name type="scientific">Parnassius mnemosyne</name>
    <name type="common">clouded apollo</name>
    <dbReference type="NCBI Taxonomy" id="213953"/>
    <lineage>
        <taxon>Eukaryota</taxon>
        <taxon>Metazoa</taxon>
        <taxon>Ecdysozoa</taxon>
        <taxon>Arthropoda</taxon>
        <taxon>Hexapoda</taxon>
        <taxon>Insecta</taxon>
        <taxon>Pterygota</taxon>
        <taxon>Neoptera</taxon>
        <taxon>Endopterygota</taxon>
        <taxon>Lepidoptera</taxon>
        <taxon>Glossata</taxon>
        <taxon>Ditrysia</taxon>
        <taxon>Papilionoidea</taxon>
        <taxon>Papilionidae</taxon>
        <taxon>Parnassiinae</taxon>
        <taxon>Parnassini</taxon>
        <taxon>Parnassius</taxon>
        <taxon>Driopa</taxon>
    </lineage>
</organism>
<evidence type="ECO:0000313" key="4">
    <source>
        <dbReference type="Proteomes" id="UP001314205"/>
    </source>
</evidence>
<proteinExistence type="predicted"/>
<protein>
    <submittedName>
        <fullName evidence="3">Uncharacterized protein</fullName>
    </submittedName>
</protein>
<feature type="compositionally biased region" description="Basic and acidic residues" evidence="1">
    <location>
        <begin position="185"/>
        <end position="210"/>
    </location>
</feature>
<feature type="region of interest" description="Disordered" evidence="1">
    <location>
        <begin position="183"/>
        <end position="212"/>
    </location>
</feature>
<evidence type="ECO:0000256" key="2">
    <source>
        <dbReference type="SAM" id="SignalP"/>
    </source>
</evidence>
<name>A0AAV1KSY9_9NEOP</name>
<keyword evidence="2" id="KW-0732">Signal</keyword>
<dbReference type="EMBL" id="CAVLGL010000079">
    <property type="protein sequence ID" value="CAK1585749.1"/>
    <property type="molecule type" value="Genomic_DNA"/>
</dbReference>